<dbReference type="GO" id="GO:0005783">
    <property type="term" value="C:endoplasmic reticulum"/>
    <property type="evidence" value="ECO:0007669"/>
    <property type="project" value="TreeGrafter"/>
</dbReference>
<keyword evidence="5 6" id="KW-0472">Membrane</keyword>
<dbReference type="EMBL" id="ODYU01002544">
    <property type="protein sequence ID" value="SOQ40184.1"/>
    <property type="molecule type" value="Genomic_DNA"/>
</dbReference>
<dbReference type="GO" id="GO:0016020">
    <property type="term" value="C:membrane"/>
    <property type="evidence" value="ECO:0007669"/>
    <property type="project" value="UniProtKB-SubCell"/>
</dbReference>
<name>A0A2H1VIV2_SPOFR</name>
<dbReference type="AlphaFoldDB" id="A0A2H1VIV2"/>
<gene>
    <name evidence="8" type="ORF">SFRICE_000484</name>
</gene>
<evidence type="ECO:0000313" key="8">
    <source>
        <dbReference type="EMBL" id="SOQ40184.1"/>
    </source>
</evidence>
<dbReference type="PANTHER" id="PTHR46346:SF1">
    <property type="entry name" value="PHOSPHATIDYLINOSITOL N-ACETYLGLUCOSAMINYLTRANSFERASE SUBUNIT P"/>
    <property type="match status" value="1"/>
</dbReference>
<dbReference type="PANTHER" id="PTHR46346">
    <property type="entry name" value="PHOSPHATIDYLINOSITOL N-ACETYLGLUCOSAMINYLTRANSFERASE SUBUNIT P"/>
    <property type="match status" value="1"/>
</dbReference>
<organism evidence="8">
    <name type="scientific">Spodoptera frugiperda</name>
    <name type="common">Fall armyworm</name>
    <dbReference type="NCBI Taxonomy" id="7108"/>
    <lineage>
        <taxon>Eukaryota</taxon>
        <taxon>Metazoa</taxon>
        <taxon>Ecdysozoa</taxon>
        <taxon>Arthropoda</taxon>
        <taxon>Hexapoda</taxon>
        <taxon>Insecta</taxon>
        <taxon>Pterygota</taxon>
        <taxon>Neoptera</taxon>
        <taxon>Endopterygota</taxon>
        <taxon>Lepidoptera</taxon>
        <taxon>Glossata</taxon>
        <taxon>Ditrysia</taxon>
        <taxon>Noctuoidea</taxon>
        <taxon>Noctuidae</taxon>
        <taxon>Amphipyrinae</taxon>
        <taxon>Spodoptera</taxon>
    </lineage>
</organism>
<keyword evidence="3 6" id="KW-0812">Transmembrane</keyword>
<dbReference type="InterPro" id="IPR013717">
    <property type="entry name" value="PIG-P"/>
</dbReference>
<keyword evidence="4 6" id="KW-1133">Transmembrane helix</keyword>
<evidence type="ECO:0000256" key="6">
    <source>
        <dbReference type="SAM" id="Phobius"/>
    </source>
</evidence>
<dbReference type="InterPro" id="IPR015419">
    <property type="entry name" value="CTAG/Pcc1"/>
</dbReference>
<comment type="similarity">
    <text evidence="2">Belongs to the CTAG/PCC1 family.</text>
</comment>
<proteinExistence type="inferred from homology"/>
<protein>
    <submittedName>
        <fullName evidence="8">SFRICE_000484</fullName>
    </submittedName>
</protein>
<evidence type="ECO:0000256" key="1">
    <source>
        <dbReference type="ARBA" id="ARBA00004141"/>
    </source>
</evidence>
<dbReference type="Pfam" id="PF08510">
    <property type="entry name" value="PIG-P"/>
    <property type="match status" value="1"/>
</dbReference>
<dbReference type="Gene3D" id="3.30.310.50">
    <property type="entry name" value="Alpha-D-phosphohexomutase, C-terminal domain"/>
    <property type="match status" value="1"/>
</dbReference>
<evidence type="ECO:0000256" key="4">
    <source>
        <dbReference type="ARBA" id="ARBA00022989"/>
    </source>
</evidence>
<comment type="subcellular location">
    <subcellularLocation>
        <location evidence="1">Membrane</location>
        <topology evidence="1">Multi-pass membrane protein</topology>
    </subcellularLocation>
</comment>
<accession>A0A2H1VIV2</accession>
<feature type="transmembrane region" description="Helical" evidence="6">
    <location>
        <begin position="124"/>
        <end position="145"/>
    </location>
</feature>
<dbReference type="GO" id="GO:0006506">
    <property type="term" value="P:GPI anchor biosynthetic process"/>
    <property type="evidence" value="ECO:0007669"/>
    <property type="project" value="TreeGrafter"/>
</dbReference>
<evidence type="ECO:0000256" key="5">
    <source>
        <dbReference type="ARBA" id="ARBA00023136"/>
    </source>
</evidence>
<feature type="transmembrane region" description="Helical" evidence="6">
    <location>
        <begin position="85"/>
        <end position="104"/>
    </location>
</feature>
<evidence type="ECO:0000256" key="3">
    <source>
        <dbReference type="ARBA" id="ARBA00022692"/>
    </source>
</evidence>
<dbReference type="InterPro" id="IPR052263">
    <property type="entry name" value="GPI_Anchor_Biosynth"/>
</dbReference>
<feature type="domain" description="PIG-P" evidence="7">
    <location>
        <begin position="83"/>
        <end position="225"/>
    </location>
</feature>
<dbReference type="Pfam" id="PF09341">
    <property type="entry name" value="Pcc1"/>
    <property type="match status" value="1"/>
</dbReference>
<evidence type="ECO:0000259" key="7">
    <source>
        <dbReference type="Pfam" id="PF08510"/>
    </source>
</evidence>
<reference evidence="8" key="1">
    <citation type="submission" date="2016-07" db="EMBL/GenBank/DDBJ databases">
        <authorList>
            <person name="Bretaudeau A."/>
        </authorList>
    </citation>
    <scope>NUCLEOTIDE SEQUENCE</scope>
    <source>
        <strain evidence="8">Rice</strain>
        <tissue evidence="8">Whole body</tissue>
    </source>
</reference>
<evidence type="ECO:0000256" key="2">
    <source>
        <dbReference type="ARBA" id="ARBA00007073"/>
    </source>
</evidence>
<sequence length="230" mass="26428">MDISLTIPLPSADSASLTRDVLSVDKELKRSGVQRKIEINAENLVIIFHGNDLKKLRVANSLSNIIELTDNMPEHTPAPTPARSLYGFFMYLFSQTMMFTYFIWAITPDSWLHYFNIYYYPQKYWSTAVPIQCLVALTIFAFFIYPSSNLMLTANIDSISTISDPHAHYTCEINENNNNVNEQCVCTDVNKCVKNSHITSEEELEENTVPPLCDLNIRLVCQKLYFKEYL</sequence>